<evidence type="ECO:0000259" key="8">
    <source>
        <dbReference type="Pfam" id="PF02878"/>
    </source>
</evidence>
<dbReference type="Gene3D" id="3.40.120.10">
    <property type="entry name" value="Alpha-D-Glucose-1,6-Bisphosphate, subunit A, domain 3"/>
    <property type="match status" value="3"/>
</dbReference>
<keyword evidence="12" id="KW-1185">Reference proteome</keyword>
<keyword evidence="4" id="KW-0479">Metal-binding</keyword>
<dbReference type="GO" id="GO:0004614">
    <property type="term" value="F:phosphoglucomutase activity"/>
    <property type="evidence" value="ECO:0007669"/>
    <property type="project" value="UniProtKB-EC"/>
</dbReference>
<dbReference type="EMBL" id="CAJNBH010000002">
    <property type="protein sequence ID" value="CAE6703477.1"/>
    <property type="molecule type" value="Genomic_DNA"/>
</dbReference>
<name>A0ABN7KP68_9BURK</name>
<dbReference type="Proteomes" id="UP000673821">
    <property type="component" value="Unassembled WGS sequence"/>
</dbReference>
<protein>
    <submittedName>
        <fullName evidence="11">Phosphomannomutase/phosphoglucomutase</fullName>
        <ecNumber evidence="11">5.4.2.2</ecNumber>
    </submittedName>
</protein>
<sequence>MISKSIFKAYDIRGVIGKTLDTDAARSIGLAFGSEVRAQGGDAVVVARDGRLSGPDLIQSLSDGLRAAGVDVVNVGMVPTPVGYFAASVPLQLDGGERRVDSCIVVTGSHNPPDYNGFKMVLRGAAIYGEQILALHQRIVDENFSAGSGTYTEYDIADAYLDRITSDVKLARPIKIVVDTGNGVAGGLAPKLFKKLGCELVELFTEIDGNFPNHHPDPAHPENLQDVIRALKETDAEIGFAFDGDGDRLGVVTKDGQIIYPDRQLMLFAEEVLSRNKGAQIIYDVKCTRNLGKWIKEKGGEPLMWKTGHSLVKAKLRETGAPLAGEMSGHVFFKDRWYGFDDGLYTGARLLEILTRVADPSQLLNSLPNSNSTPELQLKLEEGENFELIARLQQNAKFTGADDVVKIDGLRVEYPDGFGLARSSNTTPVVVMRFEADSDAALKRIQEDFRRVIMAEKPDAKLPF</sequence>
<keyword evidence="5" id="KW-0460">Magnesium</keyword>
<dbReference type="InterPro" id="IPR005841">
    <property type="entry name" value="Alpha-D-phosphohexomutase_SF"/>
</dbReference>
<evidence type="ECO:0000313" key="11">
    <source>
        <dbReference type="EMBL" id="CAE6703477.1"/>
    </source>
</evidence>
<feature type="domain" description="Alpha-D-phosphohexomutase alpha/beta/alpha" evidence="10">
    <location>
        <begin position="261"/>
        <end position="368"/>
    </location>
</feature>
<evidence type="ECO:0000256" key="3">
    <source>
        <dbReference type="ARBA" id="ARBA00022553"/>
    </source>
</evidence>
<dbReference type="InterPro" id="IPR005844">
    <property type="entry name" value="A-D-PHexomutase_a/b/a-I"/>
</dbReference>
<evidence type="ECO:0000259" key="9">
    <source>
        <dbReference type="Pfam" id="PF02879"/>
    </source>
</evidence>
<dbReference type="Pfam" id="PF02879">
    <property type="entry name" value="PGM_PMM_II"/>
    <property type="match status" value="1"/>
</dbReference>
<feature type="domain" description="Alpha-D-phosphohexomutase C-terminal" evidence="7">
    <location>
        <begin position="375"/>
        <end position="451"/>
    </location>
</feature>
<comment type="similarity">
    <text evidence="2">Belongs to the phosphohexose mutase family.</text>
</comment>
<feature type="domain" description="Alpha-D-phosphohexomutase alpha/beta/alpha" evidence="9">
    <location>
        <begin position="158"/>
        <end position="256"/>
    </location>
</feature>
<comment type="cofactor">
    <cofactor evidence="1">
        <name>Mg(2+)</name>
        <dbReference type="ChEBI" id="CHEBI:18420"/>
    </cofactor>
</comment>
<dbReference type="Pfam" id="PF02880">
    <property type="entry name" value="PGM_PMM_III"/>
    <property type="match status" value="1"/>
</dbReference>
<organism evidence="11 12">
    <name type="scientific">Paraburkholderia nemoris</name>
    <dbReference type="NCBI Taxonomy" id="2793076"/>
    <lineage>
        <taxon>Bacteria</taxon>
        <taxon>Pseudomonadati</taxon>
        <taxon>Pseudomonadota</taxon>
        <taxon>Betaproteobacteria</taxon>
        <taxon>Burkholderiales</taxon>
        <taxon>Burkholderiaceae</taxon>
        <taxon>Paraburkholderia</taxon>
    </lineage>
</organism>
<gene>
    <name evidence="11" type="primary">algC</name>
    <name evidence="11" type="ORF">R69776_00745</name>
</gene>
<accession>A0ABN7KP68</accession>
<dbReference type="PANTHER" id="PTHR43771">
    <property type="entry name" value="PHOSPHOMANNOMUTASE"/>
    <property type="match status" value="1"/>
</dbReference>
<dbReference type="SUPFAM" id="SSF55957">
    <property type="entry name" value="Phosphoglucomutase, C-terminal domain"/>
    <property type="match status" value="1"/>
</dbReference>
<comment type="caution">
    <text evidence="11">The sequence shown here is derived from an EMBL/GenBank/DDBJ whole genome shotgun (WGS) entry which is preliminary data.</text>
</comment>
<dbReference type="Pfam" id="PF02878">
    <property type="entry name" value="PGM_PMM_I"/>
    <property type="match status" value="1"/>
</dbReference>
<dbReference type="InterPro" id="IPR005845">
    <property type="entry name" value="A-D-PHexomutase_a/b/a-II"/>
</dbReference>
<feature type="domain" description="Alpha-D-phosphohexomutase alpha/beta/alpha" evidence="8">
    <location>
        <begin position="5"/>
        <end position="141"/>
    </location>
</feature>
<dbReference type="RefSeq" id="WP_200574721.1">
    <property type="nucleotide sequence ID" value="NZ_CAJNAW010000014.1"/>
</dbReference>
<dbReference type="Gene3D" id="3.30.310.50">
    <property type="entry name" value="Alpha-D-phosphohexomutase, C-terminal domain"/>
    <property type="match status" value="1"/>
</dbReference>
<keyword evidence="3" id="KW-0597">Phosphoprotein</keyword>
<evidence type="ECO:0000256" key="5">
    <source>
        <dbReference type="ARBA" id="ARBA00022842"/>
    </source>
</evidence>
<dbReference type="InterPro" id="IPR005846">
    <property type="entry name" value="A-D-PHexomutase_a/b/a-III"/>
</dbReference>
<dbReference type="EC" id="5.4.2.2" evidence="11"/>
<dbReference type="PANTHER" id="PTHR43771:SF2">
    <property type="entry name" value="PHOSPHOMANNOMUTASE_PHOSPHOGLUCOMUTASE"/>
    <property type="match status" value="1"/>
</dbReference>
<dbReference type="InterPro" id="IPR036900">
    <property type="entry name" value="A-D-PHexomutase_C_sf"/>
</dbReference>
<dbReference type="SUPFAM" id="SSF53738">
    <property type="entry name" value="Phosphoglucomutase, first 3 domains"/>
    <property type="match status" value="3"/>
</dbReference>
<evidence type="ECO:0000313" key="12">
    <source>
        <dbReference type="Proteomes" id="UP000673821"/>
    </source>
</evidence>
<evidence type="ECO:0000256" key="1">
    <source>
        <dbReference type="ARBA" id="ARBA00001946"/>
    </source>
</evidence>
<evidence type="ECO:0000256" key="2">
    <source>
        <dbReference type="ARBA" id="ARBA00010231"/>
    </source>
</evidence>
<evidence type="ECO:0000259" key="7">
    <source>
        <dbReference type="Pfam" id="PF00408"/>
    </source>
</evidence>
<evidence type="ECO:0000256" key="6">
    <source>
        <dbReference type="ARBA" id="ARBA00023235"/>
    </source>
</evidence>
<dbReference type="InterPro" id="IPR005843">
    <property type="entry name" value="A-D-PHexomutase_C"/>
</dbReference>
<evidence type="ECO:0000256" key="4">
    <source>
        <dbReference type="ARBA" id="ARBA00022723"/>
    </source>
</evidence>
<proteinExistence type="inferred from homology"/>
<keyword evidence="6 11" id="KW-0413">Isomerase</keyword>
<reference evidence="11 12" key="1">
    <citation type="submission" date="2021-02" db="EMBL/GenBank/DDBJ databases">
        <authorList>
            <person name="Vanwijnsberghe S."/>
        </authorList>
    </citation>
    <scope>NUCLEOTIDE SEQUENCE [LARGE SCALE GENOMIC DNA]</scope>
    <source>
        <strain evidence="11 12">R-69776</strain>
    </source>
</reference>
<dbReference type="PRINTS" id="PR00509">
    <property type="entry name" value="PGMPMM"/>
</dbReference>
<evidence type="ECO:0000259" key="10">
    <source>
        <dbReference type="Pfam" id="PF02880"/>
    </source>
</evidence>
<dbReference type="InterPro" id="IPR016055">
    <property type="entry name" value="A-D-PHexomutase_a/b/a-I/II/III"/>
</dbReference>
<dbReference type="CDD" id="cd03089">
    <property type="entry name" value="PMM_PGM"/>
    <property type="match status" value="1"/>
</dbReference>
<dbReference type="Pfam" id="PF00408">
    <property type="entry name" value="PGM_PMM_IV"/>
    <property type="match status" value="1"/>
</dbReference>